<sequence length="396" mass="41894">MAGNKCVVYVEPGKVKVEDIEYPKLELKEQNRKCEHGVILRVIATNICGSDQHMVRGRTTAPKGQTLGHEITGEVIEIGRDVEFIKAGDMVSVPFNIACGRCRMCKAGNTGVCLNVNPARPGAAYGYVDMGGWVGGQAEYVMVPYADWNLLKFPDKEQAMAKIKDLTMLSDIFPTGYHGAVSAGVTTGSTVYVAGAGPVGLACAASSQLLGAAVVIVGDMNPERLAQAKSFGCETVDLREKAELPDMIAQIVGEPVVDAAIDCVGFEARGHGMGAAEAPATVLNDVMTITRAAGRVGIPGLYVTGDPGGIDENAKHGRLGVDMGLGWAKSLSFATGQTPVMRYQRQLMMAILNDKIQIAKAVNATIIPLTDAPQGYVDFDKGAAKKFVLDPHGLLK</sequence>
<keyword evidence="11" id="KW-1185">Reference proteome</keyword>
<keyword evidence="6" id="KW-0520">NAD</keyword>
<gene>
    <name evidence="10" type="primary">fdh</name>
    <name evidence="10" type="ORF">KSZ_42890</name>
</gene>
<dbReference type="Pfam" id="PF00107">
    <property type="entry name" value="ADH_zinc_N"/>
    <property type="match status" value="1"/>
</dbReference>
<evidence type="ECO:0000256" key="7">
    <source>
        <dbReference type="RuleBase" id="RU361277"/>
    </source>
</evidence>
<dbReference type="PANTHER" id="PTHR42813">
    <property type="entry name" value="ZINC-TYPE ALCOHOL DEHYDROGENASE-LIKE"/>
    <property type="match status" value="1"/>
</dbReference>
<evidence type="ECO:0000256" key="4">
    <source>
        <dbReference type="ARBA" id="ARBA00022833"/>
    </source>
</evidence>
<dbReference type="InterPro" id="IPR014184">
    <property type="entry name" value="HCHO_DH_non_GSH"/>
</dbReference>
<dbReference type="CDD" id="cd08282">
    <property type="entry name" value="PFDH_like"/>
    <property type="match status" value="1"/>
</dbReference>
<dbReference type="InterPro" id="IPR002328">
    <property type="entry name" value="ADH_Zn_CS"/>
</dbReference>
<evidence type="ECO:0000256" key="3">
    <source>
        <dbReference type="ARBA" id="ARBA00022723"/>
    </source>
</evidence>
<accession>A0ABQ3VLP8</accession>
<feature type="domain" description="Alcohol dehydrogenase-like C-terminal" evidence="8">
    <location>
        <begin position="198"/>
        <end position="265"/>
    </location>
</feature>
<dbReference type="Proteomes" id="UP000635565">
    <property type="component" value="Unassembled WGS sequence"/>
</dbReference>
<reference evidence="10 11" key="1">
    <citation type="journal article" date="2021" name="Int. J. Syst. Evol. Microbiol.">
        <title>Reticulibacter mediterranei gen. nov., sp. nov., within the new family Reticulibacteraceae fam. nov., and Ktedonospora formicarum gen. nov., sp. nov., Ktedonobacter robiniae sp. nov., Dictyobacter formicarum sp. nov. and Dictyobacter arantiisoli sp. nov., belonging to the class Ktedonobacteria.</title>
        <authorList>
            <person name="Yabe S."/>
            <person name="Zheng Y."/>
            <person name="Wang C.M."/>
            <person name="Sakai Y."/>
            <person name="Abe K."/>
            <person name="Yokota A."/>
            <person name="Donadio S."/>
            <person name="Cavaletti L."/>
            <person name="Monciardini P."/>
        </authorList>
    </citation>
    <scope>NUCLEOTIDE SEQUENCE [LARGE SCALE GENOMIC DNA]</scope>
    <source>
        <strain evidence="10 11">SOSP1-9</strain>
    </source>
</reference>
<keyword evidence="4 7" id="KW-0862">Zinc</keyword>
<evidence type="ECO:0000256" key="2">
    <source>
        <dbReference type="ARBA" id="ARBA00008072"/>
    </source>
</evidence>
<comment type="caution">
    <text evidence="10">The sequence shown here is derived from an EMBL/GenBank/DDBJ whole genome shotgun (WGS) entry which is preliminary data.</text>
</comment>
<dbReference type="Gene3D" id="3.90.180.10">
    <property type="entry name" value="Medium-chain alcohol dehydrogenases, catalytic domain"/>
    <property type="match status" value="1"/>
</dbReference>
<evidence type="ECO:0000313" key="11">
    <source>
        <dbReference type="Proteomes" id="UP000635565"/>
    </source>
</evidence>
<protein>
    <submittedName>
        <fullName evidence="10">Formaldehyde dehydrogenase, glutathione-independent</fullName>
    </submittedName>
</protein>
<keyword evidence="3 7" id="KW-0479">Metal-binding</keyword>
<dbReference type="RefSeq" id="WP_201363934.1">
    <property type="nucleotide sequence ID" value="NZ_BNJJ01000012.1"/>
</dbReference>
<dbReference type="SUPFAM" id="SSF51735">
    <property type="entry name" value="NAD(P)-binding Rossmann-fold domains"/>
    <property type="match status" value="1"/>
</dbReference>
<dbReference type="InterPro" id="IPR036291">
    <property type="entry name" value="NAD(P)-bd_dom_sf"/>
</dbReference>
<organism evidence="10 11">
    <name type="scientific">Dictyobacter formicarum</name>
    <dbReference type="NCBI Taxonomy" id="2778368"/>
    <lineage>
        <taxon>Bacteria</taxon>
        <taxon>Bacillati</taxon>
        <taxon>Chloroflexota</taxon>
        <taxon>Ktedonobacteria</taxon>
        <taxon>Ktedonobacterales</taxon>
        <taxon>Dictyobacteraceae</taxon>
        <taxon>Dictyobacter</taxon>
    </lineage>
</organism>
<dbReference type="NCBIfam" id="TIGR02819">
    <property type="entry name" value="fdhA_non_GSH"/>
    <property type="match status" value="1"/>
</dbReference>
<comment type="similarity">
    <text evidence="2 7">Belongs to the zinc-containing alcohol dehydrogenase family.</text>
</comment>
<dbReference type="InterPro" id="IPR011032">
    <property type="entry name" value="GroES-like_sf"/>
</dbReference>
<dbReference type="PROSITE" id="PS00059">
    <property type="entry name" value="ADH_ZINC"/>
    <property type="match status" value="1"/>
</dbReference>
<dbReference type="Gene3D" id="3.40.50.720">
    <property type="entry name" value="NAD(P)-binding Rossmann-like Domain"/>
    <property type="match status" value="1"/>
</dbReference>
<dbReference type="InterPro" id="IPR013149">
    <property type="entry name" value="ADH-like_C"/>
</dbReference>
<dbReference type="Pfam" id="PF08240">
    <property type="entry name" value="ADH_N"/>
    <property type="match status" value="1"/>
</dbReference>
<evidence type="ECO:0000256" key="6">
    <source>
        <dbReference type="ARBA" id="ARBA00023027"/>
    </source>
</evidence>
<evidence type="ECO:0000256" key="1">
    <source>
        <dbReference type="ARBA" id="ARBA00001947"/>
    </source>
</evidence>
<feature type="domain" description="Alcohol dehydrogenase-like N-terminal" evidence="9">
    <location>
        <begin position="36"/>
        <end position="154"/>
    </location>
</feature>
<dbReference type="SUPFAM" id="SSF50129">
    <property type="entry name" value="GroES-like"/>
    <property type="match status" value="1"/>
</dbReference>
<name>A0ABQ3VLP8_9CHLR</name>
<dbReference type="InterPro" id="IPR013154">
    <property type="entry name" value="ADH-like_N"/>
</dbReference>
<evidence type="ECO:0000313" key="10">
    <source>
        <dbReference type="EMBL" id="GHO86283.1"/>
    </source>
</evidence>
<comment type="cofactor">
    <cofactor evidence="1 7">
        <name>Zn(2+)</name>
        <dbReference type="ChEBI" id="CHEBI:29105"/>
    </cofactor>
</comment>
<proteinExistence type="inferred from homology"/>
<dbReference type="PANTHER" id="PTHR42813:SF3">
    <property type="entry name" value="GLUTATHIONE-INDEPENDENT FORMALDEHYDE DEHYDROGENASE"/>
    <property type="match status" value="1"/>
</dbReference>
<evidence type="ECO:0000259" key="9">
    <source>
        <dbReference type="Pfam" id="PF08240"/>
    </source>
</evidence>
<dbReference type="EMBL" id="BNJJ01000012">
    <property type="protein sequence ID" value="GHO86283.1"/>
    <property type="molecule type" value="Genomic_DNA"/>
</dbReference>
<evidence type="ECO:0000259" key="8">
    <source>
        <dbReference type="Pfam" id="PF00107"/>
    </source>
</evidence>
<keyword evidence="5" id="KW-0560">Oxidoreductase</keyword>
<evidence type="ECO:0000256" key="5">
    <source>
        <dbReference type="ARBA" id="ARBA00023002"/>
    </source>
</evidence>